<protein>
    <recommendedName>
        <fullName evidence="3">Serine aminopeptidase S33 domain-containing protein</fullName>
    </recommendedName>
</protein>
<name>K0YRZ7_9ACTO</name>
<proteinExistence type="predicted"/>
<dbReference type="Proteomes" id="UP000003994">
    <property type="component" value="Unassembled WGS sequence"/>
</dbReference>
<dbReference type="EMBL" id="AGWQ01000006">
    <property type="protein sequence ID" value="EJZ86218.1"/>
    <property type="molecule type" value="Genomic_DNA"/>
</dbReference>
<dbReference type="eggNOG" id="COG0596">
    <property type="taxonomic scope" value="Bacteria"/>
</dbReference>
<accession>K0YRZ7</accession>
<organism evidence="1 2">
    <name type="scientific">Schaalia turicensis ACS-279-V-Col4</name>
    <dbReference type="NCBI Taxonomy" id="883077"/>
    <lineage>
        <taxon>Bacteria</taxon>
        <taxon>Bacillati</taxon>
        <taxon>Actinomycetota</taxon>
        <taxon>Actinomycetes</taxon>
        <taxon>Actinomycetales</taxon>
        <taxon>Actinomycetaceae</taxon>
        <taxon>Schaalia</taxon>
    </lineage>
</organism>
<dbReference type="AlphaFoldDB" id="K0YRZ7"/>
<sequence length="125" mass="14490">MLEHVFLSKQKKARQDPKPLIDKVAKRYGIYANMLVDTLVTMDKQSIKNIVYDCGHIRLPHLSEDTQQDTIFSYGDKDPNVGHARRSIKKHYPKAKLKIWQGYGHCEEMTQNTEAYMAFVKGCMD</sequence>
<comment type="caution">
    <text evidence="1">The sequence shown here is derived from an EMBL/GenBank/DDBJ whole genome shotgun (WGS) entry which is preliminary data.</text>
</comment>
<dbReference type="Gene3D" id="3.40.50.1820">
    <property type="entry name" value="alpha/beta hydrolase"/>
    <property type="match status" value="1"/>
</dbReference>
<dbReference type="STRING" id="883077.HMPREF9241_00843"/>
<evidence type="ECO:0000313" key="2">
    <source>
        <dbReference type="Proteomes" id="UP000003994"/>
    </source>
</evidence>
<evidence type="ECO:0008006" key="3">
    <source>
        <dbReference type="Google" id="ProtNLM"/>
    </source>
</evidence>
<dbReference type="InterPro" id="IPR029058">
    <property type="entry name" value="AB_hydrolase_fold"/>
</dbReference>
<reference evidence="1 2" key="1">
    <citation type="submission" date="2012-07" db="EMBL/GenBank/DDBJ databases">
        <title>The Genome Sequence of Actinomyces turicensis ACS-279-V-COL4.</title>
        <authorList>
            <consortium name="The Broad Institute Genome Sequencing Platform"/>
            <person name="Earl A."/>
            <person name="Ward D."/>
            <person name="Feldgarden M."/>
            <person name="Gevers D."/>
            <person name="Saerens B."/>
            <person name="Vaneechoutte M."/>
            <person name="Walker B."/>
            <person name="Young S.K."/>
            <person name="Zeng Q."/>
            <person name="Gargeya S."/>
            <person name="Fitzgerald M."/>
            <person name="Haas B."/>
            <person name="Abouelleil A."/>
            <person name="Alvarado L."/>
            <person name="Arachchi H.M."/>
            <person name="Berlin A."/>
            <person name="Chapman S.B."/>
            <person name="Goldberg J."/>
            <person name="Griggs A."/>
            <person name="Gujja S."/>
            <person name="Hansen M."/>
            <person name="Howarth C."/>
            <person name="Imamovic A."/>
            <person name="Larimer J."/>
            <person name="McCowen C."/>
            <person name="Montmayeur A."/>
            <person name="Murphy C."/>
            <person name="Neiman D."/>
            <person name="Pearson M."/>
            <person name="Priest M."/>
            <person name="Roberts A."/>
            <person name="Saif S."/>
            <person name="Shea T."/>
            <person name="Sisk P."/>
            <person name="Sykes S."/>
            <person name="Wortman J."/>
            <person name="Nusbaum C."/>
            <person name="Birren B."/>
        </authorList>
    </citation>
    <scope>NUCLEOTIDE SEQUENCE [LARGE SCALE GENOMIC DNA]</scope>
    <source>
        <strain evidence="1 2">ACS-279-V-Col4</strain>
    </source>
</reference>
<keyword evidence="2" id="KW-1185">Reference proteome</keyword>
<evidence type="ECO:0000313" key="1">
    <source>
        <dbReference type="EMBL" id="EJZ86218.1"/>
    </source>
</evidence>
<gene>
    <name evidence="1" type="ORF">HMPREF9241_00843</name>
</gene>
<dbReference type="HOGENOM" id="CLU_1987884_0_0_11"/>